<dbReference type="Gene3D" id="3.40.190.10">
    <property type="entry name" value="Periplasmic binding protein-like II"/>
    <property type="match status" value="2"/>
</dbReference>
<dbReference type="PANTHER" id="PTHR30346:SF0">
    <property type="entry name" value="HCA OPERON TRANSCRIPTIONAL ACTIVATOR HCAR"/>
    <property type="match status" value="1"/>
</dbReference>
<proteinExistence type="inferred from homology"/>
<accession>A0ABT1SRX4</accession>
<dbReference type="PANTHER" id="PTHR30346">
    <property type="entry name" value="TRANSCRIPTIONAL DUAL REGULATOR HCAR-RELATED"/>
    <property type="match status" value="1"/>
</dbReference>
<reference evidence="6 7" key="1">
    <citation type="submission" date="2022-06" db="EMBL/GenBank/DDBJ databases">
        <title>Isolation of gut microbiota from human fecal samples.</title>
        <authorList>
            <person name="Pamer E.G."/>
            <person name="Barat B."/>
            <person name="Waligurski E."/>
            <person name="Medina S."/>
            <person name="Paddock L."/>
            <person name="Mostad J."/>
        </authorList>
    </citation>
    <scope>NUCLEOTIDE SEQUENCE [LARGE SCALE GENOMIC DNA]</scope>
    <source>
        <strain evidence="6 7">DFI.1.1</strain>
    </source>
</reference>
<dbReference type="Pfam" id="PF03466">
    <property type="entry name" value="LysR_substrate"/>
    <property type="match status" value="1"/>
</dbReference>
<dbReference type="Gene3D" id="1.10.10.10">
    <property type="entry name" value="Winged helix-like DNA-binding domain superfamily/Winged helix DNA-binding domain"/>
    <property type="match status" value="1"/>
</dbReference>
<comment type="caution">
    <text evidence="6">The sequence shown here is derived from an EMBL/GenBank/DDBJ whole genome shotgun (WGS) entry which is preliminary data.</text>
</comment>
<keyword evidence="2" id="KW-0805">Transcription regulation</keyword>
<dbReference type="PRINTS" id="PR00039">
    <property type="entry name" value="HTHLYSR"/>
</dbReference>
<dbReference type="Pfam" id="PF00126">
    <property type="entry name" value="HTH_1"/>
    <property type="match status" value="1"/>
</dbReference>
<dbReference type="PROSITE" id="PS50931">
    <property type="entry name" value="HTH_LYSR"/>
    <property type="match status" value="1"/>
</dbReference>
<dbReference type="SUPFAM" id="SSF46785">
    <property type="entry name" value="Winged helix' DNA-binding domain"/>
    <property type="match status" value="1"/>
</dbReference>
<comment type="similarity">
    <text evidence="1">Belongs to the LysR transcriptional regulatory family.</text>
</comment>
<sequence length="283" mass="33024">MDLSKIRYFLEAARLCNFTQAAHNCHIAQTTMTKYITNLERDLGCPLFYREHRGVSLTAEGRRFYDGMRDICRSYENLRQSLRRKEHREIRLGMAIQEYVEVRWLRRFEETFPEYKLYFSFDETVDLENNLADGILDGFVFSDAQSVKRSFAYQRLFAIDQSLVCANSLWDRYGAIDAVIGHSPFVTKSDRRDYVDKVRRNCCHVFNRGFEEVRRCKNLSEQLLTVSMAQGFAVLPIHQGEAYPGLKVIPLGDEFTEHAVLAYRQDGMTEALQHFLTFFAGMP</sequence>
<evidence type="ECO:0000256" key="4">
    <source>
        <dbReference type="ARBA" id="ARBA00023163"/>
    </source>
</evidence>
<dbReference type="RefSeq" id="WP_062412659.1">
    <property type="nucleotide sequence ID" value="NZ_JAJCIO010000008.1"/>
</dbReference>
<name>A0ABT1SRX4_9FIRM</name>
<keyword evidence="3" id="KW-0238">DNA-binding</keyword>
<organism evidence="6 7">
    <name type="scientific">Megasphaera massiliensis</name>
    <dbReference type="NCBI Taxonomy" id="1232428"/>
    <lineage>
        <taxon>Bacteria</taxon>
        <taxon>Bacillati</taxon>
        <taxon>Bacillota</taxon>
        <taxon>Negativicutes</taxon>
        <taxon>Veillonellales</taxon>
        <taxon>Veillonellaceae</taxon>
        <taxon>Megasphaera</taxon>
    </lineage>
</organism>
<dbReference type="InterPro" id="IPR005119">
    <property type="entry name" value="LysR_subst-bd"/>
</dbReference>
<dbReference type="SUPFAM" id="SSF53850">
    <property type="entry name" value="Periplasmic binding protein-like II"/>
    <property type="match status" value="1"/>
</dbReference>
<keyword evidence="7" id="KW-1185">Reference proteome</keyword>
<protein>
    <submittedName>
        <fullName evidence="6">LysR family transcriptional regulator</fullName>
    </submittedName>
</protein>
<feature type="domain" description="HTH lysR-type" evidence="5">
    <location>
        <begin position="1"/>
        <end position="58"/>
    </location>
</feature>
<evidence type="ECO:0000256" key="2">
    <source>
        <dbReference type="ARBA" id="ARBA00023015"/>
    </source>
</evidence>
<gene>
    <name evidence="6" type="ORF">NE675_06200</name>
</gene>
<keyword evidence="4" id="KW-0804">Transcription</keyword>
<dbReference type="InterPro" id="IPR000847">
    <property type="entry name" value="LysR_HTH_N"/>
</dbReference>
<dbReference type="InterPro" id="IPR036388">
    <property type="entry name" value="WH-like_DNA-bd_sf"/>
</dbReference>
<dbReference type="EMBL" id="JANGEW010000010">
    <property type="protein sequence ID" value="MCQ5342623.1"/>
    <property type="molecule type" value="Genomic_DNA"/>
</dbReference>
<dbReference type="Proteomes" id="UP001206692">
    <property type="component" value="Unassembled WGS sequence"/>
</dbReference>
<dbReference type="InterPro" id="IPR036390">
    <property type="entry name" value="WH_DNA-bd_sf"/>
</dbReference>
<evidence type="ECO:0000313" key="6">
    <source>
        <dbReference type="EMBL" id="MCQ5342623.1"/>
    </source>
</evidence>
<evidence type="ECO:0000256" key="3">
    <source>
        <dbReference type="ARBA" id="ARBA00023125"/>
    </source>
</evidence>
<evidence type="ECO:0000313" key="7">
    <source>
        <dbReference type="Proteomes" id="UP001206692"/>
    </source>
</evidence>
<evidence type="ECO:0000256" key="1">
    <source>
        <dbReference type="ARBA" id="ARBA00009437"/>
    </source>
</evidence>
<evidence type="ECO:0000259" key="5">
    <source>
        <dbReference type="PROSITE" id="PS50931"/>
    </source>
</evidence>